<dbReference type="RefSeq" id="WP_101298527.1">
    <property type="nucleotide sequence ID" value="NZ_CP025197.1"/>
</dbReference>
<evidence type="ECO:0000256" key="3">
    <source>
        <dbReference type="SAM" id="Coils"/>
    </source>
</evidence>
<keyword evidence="4" id="KW-0812">Transmembrane</keyword>
<dbReference type="AlphaFoldDB" id="A0A2K9DX41"/>
<dbReference type="GO" id="GO:0016020">
    <property type="term" value="C:membrane"/>
    <property type="evidence" value="ECO:0007669"/>
    <property type="project" value="InterPro"/>
</dbReference>
<evidence type="ECO:0000256" key="4">
    <source>
        <dbReference type="SAM" id="Phobius"/>
    </source>
</evidence>
<dbReference type="GO" id="GO:0007165">
    <property type="term" value="P:signal transduction"/>
    <property type="evidence" value="ECO:0007669"/>
    <property type="project" value="UniProtKB-KW"/>
</dbReference>
<dbReference type="InterPro" id="IPR004089">
    <property type="entry name" value="MCPsignal_dom"/>
</dbReference>
<proteinExistence type="predicted"/>
<feature type="domain" description="Methyl-accepting transducer" evidence="5">
    <location>
        <begin position="125"/>
        <end position="375"/>
    </location>
</feature>
<dbReference type="Proteomes" id="UP000233534">
    <property type="component" value="Chromosome"/>
</dbReference>
<keyword evidence="4" id="KW-0472">Membrane</keyword>
<dbReference type="SUPFAM" id="SSF58104">
    <property type="entry name" value="Methyl-accepting chemotaxis protein (MCP) signaling domain"/>
    <property type="match status" value="1"/>
</dbReference>
<name>A0A2K9DX41_9FIRM</name>
<sequence>MKRFRKIKIEKNHLIAVISIILFAVFSGVIINYLSKEIKLGVLAALLVLSACLITLFLTNRLYKKVYKKLIEKCRECIGEFQVKDYDNKIFAVMEEITEKYCDLKRKNAAAKNSIDDLFLSLQSLSETGYQSINKLFESLDSISMPLNQQAAALDEGTNFVKKLSEHMDSISDNFNSVRTDTLNIKELCSTGLNSINLLKEKFQLTIEMTDQITESVRNFTDIIKSVSEFVDIMSDISKQTKHLALNATIEAAKAGKYGSGFAVVAGNFKKLSDQAQNHTVGISQLMDKIVRGYADINRSVEDLKESIKNQTESVEDTNQSFHNITDAVFSISKEINDVNISLDKMRIDKDEMIKLMEETAVFAKQTVAASEEFASVVDCHGQTVSDIIGAIQSTKNTLTETIND</sequence>
<dbReference type="EMBL" id="CP025197">
    <property type="protein sequence ID" value="AUG56082.1"/>
    <property type="molecule type" value="Genomic_DNA"/>
</dbReference>
<reference evidence="6 7" key="1">
    <citation type="submission" date="2017-12" db="EMBL/GenBank/DDBJ databases">
        <title>Complete genome sequence of Herbivorax saccincola GGR1, a novel Cellulosome-producing hydrolytic bacterium in a thermophilic biogas plant, established by Illumina and Nanopore MinION sequencing.</title>
        <authorList>
            <person name="Pechtl A."/>
            <person name="Ruckert C."/>
            <person name="Koeck D.E."/>
            <person name="Maus I."/>
            <person name="Winkler A."/>
            <person name="Kalinowski J."/>
            <person name="Puhler A."/>
            <person name="Schwarz W.W."/>
            <person name="Zverlov V.V."/>
            <person name="Schluter A."/>
            <person name="Liebl W."/>
        </authorList>
    </citation>
    <scope>NUCLEOTIDE SEQUENCE [LARGE SCALE GENOMIC DNA]</scope>
    <source>
        <strain evidence="7">SR1</strain>
    </source>
</reference>
<feature type="transmembrane region" description="Helical" evidence="4">
    <location>
        <begin position="40"/>
        <end position="59"/>
    </location>
</feature>
<organism evidence="6 7">
    <name type="scientific">Acetivibrio saccincola</name>
    <dbReference type="NCBI Taxonomy" id="1677857"/>
    <lineage>
        <taxon>Bacteria</taxon>
        <taxon>Bacillati</taxon>
        <taxon>Bacillota</taxon>
        <taxon>Clostridia</taxon>
        <taxon>Eubacteriales</taxon>
        <taxon>Oscillospiraceae</taxon>
        <taxon>Acetivibrio</taxon>
    </lineage>
</organism>
<dbReference type="PANTHER" id="PTHR32089:SF112">
    <property type="entry name" value="LYSOZYME-LIKE PROTEIN-RELATED"/>
    <property type="match status" value="1"/>
</dbReference>
<accession>A0A2K9DX41</accession>
<evidence type="ECO:0000259" key="5">
    <source>
        <dbReference type="PROSITE" id="PS50111"/>
    </source>
</evidence>
<gene>
    <name evidence="6" type="primary">mcp2</name>
    <name evidence="6" type="ORF">HVS_00510</name>
</gene>
<dbReference type="KEGG" id="hsc:HVS_00510"/>
<protein>
    <submittedName>
        <fullName evidence="6">Methyl-accepting chemotaxis protein 4</fullName>
    </submittedName>
</protein>
<evidence type="ECO:0000256" key="2">
    <source>
        <dbReference type="PROSITE-ProRule" id="PRU00284"/>
    </source>
</evidence>
<evidence type="ECO:0000313" key="6">
    <source>
        <dbReference type="EMBL" id="AUG56082.1"/>
    </source>
</evidence>
<dbReference type="Pfam" id="PF00015">
    <property type="entry name" value="MCPsignal"/>
    <property type="match status" value="1"/>
</dbReference>
<evidence type="ECO:0000313" key="7">
    <source>
        <dbReference type="Proteomes" id="UP000233534"/>
    </source>
</evidence>
<keyword evidence="3" id="KW-0175">Coiled coil</keyword>
<dbReference type="SMART" id="SM00283">
    <property type="entry name" value="MA"/>
    <property type="match status" value="1"/>
</dbReference>
<dbReference type="Gene3D" id="1.10.287.950">
    <property type="entry name" value="Methyl-accepting chemotaxis protein"/>
    <property type="match status" value="1"/>
</dbReference>
<dbReference type="PANTHER" id="PTHR32089">
    <property type="entry name" value="METHYL-ACCEPTING CHEMOTAXIS PROTEIN MCPB"/>
    <property type="match status" value="1"/>
</dbReference>
<keyword evidence="4" id="KW-1133">Transmembrane helix</keyword>
<keyword evidence="7" id="KW-1185">Reference proteome</keyword>
<feature type="coiled-coil region" evidence="3">
    <location>
        <begin position="294"/>
        <end position="321"/>
    </location>
</feature>
<feature type="transmembrane region" description="Helical" evidence="4">
    <location>
        <begin position="12"/>
        <end position="34"/>
    </location>
</feature>
<dbReference type="PROSITE" id="PS50111">
    <property type="entry name" value="CHEMOTAXIS_TRANSDUC_2"/>
    <property type="match status" value="1"/>
</dbReference>
<evidence type="ECO:0000256" key="1">
    <source>
        <dbReference type="ARBA" id="ARBA00023224"/>
    </source>
</evidence>
<keyword evidence="1 2" id="KW-0807">Transducer</keyword>